<feature type="transmembrane region" description="Helical" evidence="7">
    <location>
        <begin position="87"/>
        <end position="113"/>
    </location>
</feature>
<comment type="subcellular location">
    <subcellularLocation>
        <location evidence="1">Membrane</location>
        <topology evidence="1">Multi-pass membrane protein</topology>
    </subcellularLocation>
</comment>
<organism evidence="9 10">
    <name type="scientific">Brooklawnia propionicigenes</name>
    <dbReference type="NCBI Taxonomy" id="3041175"/>
    <lineage>
        <taxon>Bacteria</taxon>
        <taxon>Bacillati</taxon>
        <taxon>Actinomycetota</taxon>
        <taxon>Actinomycetes</taxon>
        <taxon>Propionibacteriales</taxon>
        <taxon>Propionibacteriaceae</taxon>
        <taxon>Brooklawnia</taxon>
    </lineage>
</organism>
<evidence type="ECO:0000256" key="5">
    <source>
        <dbReference type="SAM" id="Coils"/>
    </source>
</evidence>
<dbReference type="InterPro" id="IPR005821">
    <property type="entry name" value="Ion_trans_dom"/>
</dbReference>
<feature type="transmembrane region" description="Helical" evidence="7">
    <location>
        <begin position="43"/>
        <end position="66"/>
    </location>
</feature>
<evidence type="ECO:0000259" key="8">
    <source>
        <dbReference type="Pfam" id="PF00520"/>
    </source>
</evidence>
<evidence type="ECO:0000313" key="10">
    <source>
        <dbReference type="Proteomes" id="UP001431656"/>
    </source>
</evidence>
<feature type="domain" description="Ion transport" evidence="8">
    <location>
        <begin position="5"/>
        <end position="192"/>
    </location>
</feature>
<dbReference type="SUPFAM" id="SSF81324">
    <property type="entry name" value="Voltage-gated potassium channels"/>
    <property type="match status" value="1"/>
</dbReference>
<keyword evidence="5" id="KW-0175">Coiled coil</keyword>
<evidence type="ECO:0000256" key="6">
    <source>
        <dbReference type="SAM" id="MobiDB-lite"/>
    </source>
</evidence>
<evidence type="ECO:0000256" key="1">
    <source>
        <dbReference type="ARBA" id="ARBA00004141"/>
    </source>
</evidence>
<dbReference type="GO" id="GO:0005248">
    <property type="term" value="F:voltage-gated sodium channel activity"/>
    <property type="evidence" value="ECO:0007669"/>
    <property type="project" value="TreeGrafter"/>
</dbReference>
<dbReference type="InterPro" id="IPR027359">
    <property type="entry name" value="Volt_channel_dom_sf"/>
</dbReference>
<dbReference type="Pfam" id="PF00520">
    <property type="entry name" value="Ion_trans"/>
    <property type="match status" value="1"/>
</dbReference>
<feature type="compositionally biased region" description="Polar residues" evidence="6">
    <location>
        <begin position="251"/>
        <end position="264"/>
    </location>
</feature>
<evidence type="ECO:0000256" key="7">
    <source>
        <dbReference type="SAM" id="Phobius"/>
    </source>
</evidence>
<accession>A0AAN0KEX1</accession>
<name>A0AAN0KEX1_9ACTN</name>
<keyword evidence="3 7" id="KW-1133">Transmembrane helix</keyword>
<feature type="region of interest" description="Disordered" evidence="6">
    <location>
        <begin position="242"/>
        <end position="283"/>
    </location>
</feature>
<proteinExistence type="predicted"/>
<dbReference type="InterPro" id="IPR043203">
    <property type="entry name" value="VGCC_Ca_Na"/>
</dbReference>
<feature type="coiled-coil region" evidence="5">
    <location>
        <begin position="207"/>
        <end position="234"/>
    </location>
</feature>
<dbReference type="PANTHER" id="PTHR10037:SF62">
    <property type="entry name" value="SODIUM CHANNEL PROTEIN 60E"/>
    <property type="match status" value="1"/>
</dbReference>
<sequence>MLMRLDWIFVTIFVIELVVRFAADGLDPRRFFRSSWNTFDFLVVAVCFIPGVSTSATALRVIRLLRVSRLLRIMPDSRVLLRGLRRAAGPALSLAALTVLLCYLYAVVGWMAFRDHGNADIPGYFDNIGEAMLTMFELLTLEGWNQTLHDLRQVSPFAVPYVISFLLIGTYIVVNLVVGIVINSLDEAYKERDHERALEYMATGGERAGVEATINELRTVLDRLEAQLGTAVQADEPLIISGDGPDAVETTGAQNHQPSRNGSQLAAGETAAVELPRAEVADG</sequence>
<dbReference type="Proteomes" id="UP001431656">
    <property type="component" value="Chromosome"/>
</dbReference>
<dbReference type="GO" id="GO:0001518">
    <property type="term" value="C:voltage-gated sodium channel complex"/>
    <property type="evidence" value="ECO:0007669"/>
    <property type="project" value="TreeGrafter"/>
</dbReference>
<feature type="transmembrane region" description="Helical" evidence="7">
    <location>
        <begin position="7"/>
        <end position="23"/>
    </location>
</feature>
<evidence type="ECO:0000256" key="4">
    <source>
        <dbReference type="ARBA" id="ARBA00023136"/>
    </source>
</evidence>
<dbReference type="EMBL" id="AP028056">
    <property type="protein sequence ID" value="BEH02944.1"/>
    <property type="molecule type" value="Genomic_DNA"/>
</dbReference>
<gene>
    <name evidence="9" type="ORF">brsh051_22250</name>
</gene>
<dbReference type="AlphaFoldDB" id="A0AAN0KEX1"/>
<feature type="transmembrane region" description="Helical" evidence="7">
    <location>
        <begin position="158"/>
        <end position="182"/>
    </location>
</feature>
<keyword evidence="10" id="KW-1185">Reference proteome</keyword>
<keyword evidence="2 7" id="KW-0812">Transmembrane</keyword>
<keyword evidence="4 7" id="KW-0472">Membrane</keyword>
<reference evidence="9" key="1">
    <citation type="journal article" date="2024" name="Int. J. Syst. Evol. Microbiol.">
        <title>Brooklawnia propionicigenes sp. nov., a facultatively anaerobic, propionate-producing bacterium isolated from a methanogenic reactor treating waste from cattle farms.</title>
        <authorList>
            <person name="Akita Y."/>
            <person name="Ueki A."/>
            <person name="Tonouchi A."/>
            <person name="Sugawara Y."/>
            <person name="Honma S."/>
            <person name="Kaku N."/>
            <person name="Ueki K."/>
        </authorList>
    </citation>
    <scope>NUCLEOTIDE SEQUENCE</scope>
    <source>
        <strain evidence="9">SH051</strain>
    </source>
</reference>
<dbReference type="PANTHER" id="PTHR10037">
    <property type="entry name" value="VOLTAGE-GATED CATION CHANNEL CALCIUM AND SODIUM"/>
    <property type="match status" value="1"/>
</dbReference>
<evidence type="ECO:0000256" key="3">
    <source>
        <dbReference type="ARBA" id="ARBA00022989"/>
    </source>
</evidence>
<dbReference type="Gene3D" id="1.20.120.350">
    <property type="entry name" value="Voltage-gated potassium channels. Chain C"/>
    <property type="match status" value="1"/>
</dbReference>
<dbReference type="Gene3D" id="1.10.287.70">
    <property type="match status" value="1"/>
</dbReference>
<evidence type="ECO:0000256" key="2">
    <source>
        <dbReference type="ARBA" id="ARBA00022692"/>
    </source>
</evidence>
<evidence type="ECO:0000313" key="9">
    <source>
        <dbReference type="EMBL" id="BEH02944.1"/>
    </source>
</evidence>
<dbReference type="KEGG" id="broo:brsh051_22250"/>
<protein>
    <recommendedName>
        <fullName evidence="8">Ion transport domain-containing protein</fullName>
    </recommendedName>
</protein>